<dbReference type="InParanoid" id="K3WXE3"/>
<organism evidence="7 8">
    <name type="scientific">Globisporangium ultimum (strain ATCC 200006 / CBS 805.95 / DAOM BR144)</name>
    <name type="common">Pythium ultimum</name>
    <dbReference type="NCBI Taxonomy" id="431595"/>
    <lineage>
        <taxon>Eukaryota</taxon>
        <taxon>Sar</taxon>
        <taxon>Stramenopiles</taxon>
        <taxon>Oomycota</taxon>
        <taxon>Peronosporomycetes</taxon>
        <taxon>Pythiales</taxon>
        <taxon>Pythiaceae</taxon>
        <taxon>Globisporangium</taxon>
    </lineage>
</organism>
<evidence type="ECO:0000256" key="4">
    <source>
        <dbReference type="PROSITE-ProRule" id="PRU00091"/>
    </source>
</evidence>
<dbReference type="InterPro" id="IPR017455">
    <property type="entry name" value="Znf_FYVE-rel"/>
</dbReference>
<dbReference type="GO" id="GO:0008270">
    <property type="term" value="F:zinc ion binding"/>
    <property type="evidence" value="ECO:0007669"/>
    <property type="project" value="UniProtKB-KW"/>
</dbReference>
<evidence type="ECO:0000256" key="1">
    <source>
        <dbReference type="ARBA" id="ARBA00022723"/>
    </source>
</evidence>
<keyword evidence="8" id="KW-1185">Reference proteome</keyword>
<evidence type="ECO:0000259" key="6">
    <source>
        <dbReference type="PROSITE" id="PS50178"/>
    </source>
</evidence>
<reference evidence="8" key="2">
    <citation type="submission" date="2010-04" db="EMBL/GenBank/DDBJ databases">
        <authorList>
            <person name="Buell R."/>
            <person name="Hamilton J."/>
            <person name="Hostetler J."/>
        </authorList>
    </citation>
    <scope>NUCLEOTIDE SEQUENCE [LARGE SCALE GENOMIC DNA]</scope>
    <source>
        <strain evidence="8">DAOM:BR144</strain>
    </source>
</reference>
<dbReference type="EMBL" id="GL376615">
    <property type="status" value="NOT_ANNOTATED_CDS"/>
    <property type="molecule type" value="Genomic_DNA"/>
</dbReference>
<dbReference type="Gene3D" id="3.30.40.10">
    <property type="entry name" value="Zinc/RING finger domain, C3HC4 (zinc finger)"/>
    <property type="match status" value="1"/>
</dbReference>
<keyword evidence="3" id="KW-0862">Zinc</keyword>
<evidence type="ECO:0000256" key="5">
    <source>
        <dbReference type="SAM" id="MobiDB-lite"/>
    </source>
</evidence>
<protein>
    <recommendedName>
        <fullName evidence="6">FYVE-type domain-containing protein</fullName>
    </recommendedName>
</protein>
<dbReference type="InterPro" id="IPR013083">
    <property type="entry name" value="Znf_RING/FYVE/PHD"/>
</dbReference>
<keyword evidence="1" id="KW-0479">Metal-binding</keyword>
<dbReference type="VEuPathDB" id="FungiDB:PYU1_G009623"/>
<evidence type="ECO:0000256" key="2">
    <source>
        <dbReference type="ARBA" id="ARBA00022771"/>
    </source>
</evidence>
<dbReference type="InterPro" id="IPR011011">
    <property type="entry name" value="Znf_FYVE_PHD"/>
</dbReference>
<sequence length="404" mass="44880">MRSSTSLPFGAVSKELATRLEAEAEGLVQHHVRAYEAHLYYQNRQELRDPRVWRRVQSNGKQGFSVYRRVRRRRDQSSAGNTTKTGLALSRLNGPAPGPQGCSNSSNSSGASAALSALSSSALPTQLLGIGFTIGTIEDMIFGSVANTTAAIKIQSLYVNDPIVDAAVLAVLMPPNGNDPLRSVTLKWILKKPKMYGVTRHRDYVFVESIGIRRSVSGERIGYHLMHSVELPSFPPLSADDAVVRRRFSSCYLYRSIGSGLIECFLRSSTDPWRSTPEPLVIHAAANRLLQCCPGFMRVAETNKLIFALQHEMRNAKDRPARRHEDPTSCHSCLKNFHMCKRGHPCQLCEQICCSRCLIVWKTSFAFSLLSEASVLEKRLRFCRSCMISAQAANPLHIAATRLC</sequence>
<proteinExistence type="predicted"/>
<reference evidence="8" key="1">
    <citation type="journal article" date="2010" name="Genome Biol.">
        <title>Genome sequence of the necrotrophic plant pathogen Pythium ultimum reveals original pathogenicity mechanisms and effector repertoire.</title>
        <authorList>
            <person name="Levesque C.A."/>
            <person name="Brouwer H."/>
            <person name="Cano L."/>
            <person name="Hamilton J.P."/>
            <person name="Holt C."/>
            <person name="Huitema E."/>
            <person name="Raffaele S."/>
            <person name="Robideau G.P."/>
            <person name="Thines M."/>
            <person name="Win J."/>
            <person name="Zerillo M.M."/>
            <person name="Beakes G.W."/>
            <person name="Boore J.L."/>
            <person name="Busam D."/>
            <person name="Dumas B."/>
            <person name="Ferriera S."/>
            <person name="Fuerstenberg S.I."/>
            <person name="Gachon C.M."/>
            <person name="Gaulin E."/>
            <person name="Govers F."/>
            <person name="Grenville-Briggs L."/>
            <person name="Horner N."/>
            <person name="Hostetler J."/>
            <person name="Jiang R.H."/>
            <person name="Johnson J."/>
            <person name="Krajaejun T."/>
            <person name="Lin H."/>
            <person name="Meijer H.J."/>
            <person name="Moore B."/>
            <person name="Morris P."/>
            <person name="Phuntmart V."/>
            <person name="Puiu D."/>
            <person name="Shetty J."/>
            <person name="Stajich J.E."/>
            <person name="Tripathy S."/>
            <person name="Wawra S."/>
            <person name="van West P."/>
            <person name="Whitty B.R."/>
            <person name="Coutinho P.M."/>
            <person name="Henrissat B."/>
            <person name="Martin F."/>
            <person name="Thomas P.D."/>
            <person name="Tyler B.M."/>
            <person name="De Vries R.P."/>
            <person name="Kamoun S."/>
            <person name="Yandell M."/>
            <person name="Tisserat N."/>
            <person name="Buell C.R."/>
        </authorList>
    </citation>
    <scope>NUCLEOTIDE SEQUENCE</scope>
    <source>
        <strain evidence="8">DAOM:BR144</strain>
    </source>
</reference>
<dbReference type="HOGENOM" id="CLU_015303_8_2_1"/>
<dbReference type="Gene3D" id="3.30.530.20">
    <property type="match status" value="1"/>
</dbReference>
<dbReference type="PANTHER" id="PTHR13510">
    <property type="entry name" value="FYVE-FINGER-CONTAINING RAB5 EFFECTOR PROTEIN RABENOSYN-5-RELATED"/>
    <property type="match status" value="1"/>
</dbReference>
<evidence type="ECO:0000256" key="3">
    <source>
        <dbReference type="ARBA" id="ARBA00022833"/>
    </source>
</evidence>
<feature type="domain" description="FYVE-type" evidence="6">
    <location>
        <begin position="324"/>
        <end position="391"/>
    </location>
</feature>
<name>K3WXE3_GLOUD</name>
<dbReference type="PROSITE" id="PS50178">
    <property type="entry name" value="ZF_FYVE"/>
    <property type="match status" value="1"/>
</dbReference>
<evidence type="ECO:0000313" key="8">
    <source>
        <dbReference type="Proteomes" id="UP000019132"/>
    </source>
</evidence>
<feature type="region of interest" description="Disordered" evidence="5">
    <location>
        <begin position="68"/>
        <end position="109"/>
    </location>
</feature>
<keyword evidence="2 4" id="KW-0863">Zinc-finger</keyword>
<dbReference type="SUPFAM" id="SSF57903">
    <property type="entry name" value="FYVE/PHD zinc finger"/>
    <property type="match status" value="1"/>
</dbReference>
<dbReference type="PANTHER" id="PTHR13510:SF44">
    <property type="entry name" value="RABENOSYN-5"/>
    <property type="match status" value="1"/>
</dbReference>
<dbReference type="InterPro" id="IPR052727">
    <property type="entry name" value="Rab4/Rab5_effector"/>
</dbReference>
<dbReference type="Proteomes" id="UP000019132">
    <property type="component" value="Unassembled WGS sequence"/>
</dbReference>
<dbReference type="InterPro" id="IPR023393">
    <property type="entry name" value="START-like_dom_sf"/>
</dbReference>
<accession>K3WXE3</accession>
<dbReference type="EnsemblProtists" id="PYU1_T009641">
    <property type="protein sequence ID" value="PYU1_T009641"/>
    <property type="gene ID" value="PYU1_G009623"/>
</dbReference>
<dbReference type="AlphaFoldDB" id="K3WXE3"/>
<evidence type="ECO:0000313" key="7">
    <source>
        <dbReference type="EnsemblProtists" id="PYU1_T009641"/>
    </source>
</evidence>
<dbReference type="CDD" id="cd00065">
    <property type="entry name" value="FYVE_like_SF"/>
    <property type="match status" value="1"/>
</dbReference>
<dbReference type="eggNOG" id="ENOG502RE4E">
    <property type="taxonomic scope" value="Eukaryota"/>
</dbReference>
<reference evidence="7" key="3">
    <citation type="submission" date="2015-02" db="UniProtKB">
        <authorList>
            <consortium name="EnsemblProtists"/>
        </authorList>
    </citation>
    <scope>IDENTIFICATION</scope>
    <source>
        <strain evidence="7">DAOM BR144</strain>
    </source>
</reference>